<accession>A0A916E3P0</accession>
<feature type="compositionally biased region" description="Acidic residues" evidence="1">
    <location>
        <begin position="112"/>
        <end position="122"/>
    </location>
</feature>
<name>A0A916E3P0_9GLOM</name>
<sequence length="122" mass="14488">MKQCWDADPLKRPDIDTLLTKLSEINLIHESKEQEAFHSKLYDFNIPDNINDFDKPNNQESSTLNIANIFQVKNEETFKKNEEIMQKQIKRDHVNFDDENEIHNDPNLHPEEQDELELPDNI</sequence>
<protein>
    <recommendedName>
        <fullName evidence="4">Serine-threonine/tyrosine-protein kinase catalytic domain-containing protein</fullName>
    </recommendedName>
</protein>
<dbReference type="AlphaFoldDB" id="A0A916E3P0"/>
<dbReference type="Proteomes" id="UP000684084">
    <property type="component" value="Unassembled WGS sequence"/>
</dbReference>
<evidence type="ECO:0000313" key="3">
    <source>
        <dbReference type="Proteomes" id="UP000684084"/>
    </source>
</evidence>
<dbReference type="OrthoDB" id="2408975at2759"/>
<feature type="compositionally biased region" description="Basic and acidic residues" evidence="1">
    <location>
        <begin position="95"/>
        <end position="111"/>
    </location>
</feature>
<proteinExistence type="predicted"/>
<reference evidence="2" key="1">
    <citation type="submission" date="2020-05" db="EMBL/GenBank/DDBJ databases">
        <authorList>
            <person name="Rincon C."/>
            <person name="Sanders R I."/>
            <person name="Robbins C."/>
            <person name="Chaturvedi A."/>
        </authorList>
    </citation>
    <scope>NUCLEOTIDE SEQUENCE</scope>
    <source>
        <strain evidence="2">CHB12</strain>
    </source>
</reference>
<gene>
    <name evidence="2" type="ORF">CHRIB12_LOCUS6658</name>
</gene>
<comment type="caution">
    <text evidence="2">The sequence shown here is derived from an EMBL/GenBank/DDBJ whole genome shotgun (WGS) entry which is preliminary data.</text>
</comment>
<feature type="region of interest" description="Disordered" evidence="1">
    <location>
        <begin position="95"/>
        <end position="122"/>
    </location>
</feature>
<dbReference type="EMBL" id="CAGKOT010000011">
    <property type="protein sequence ID" value="CAB5357201.1"/>
    <property type="molecule type" value="Genomic_DNA"/>
</dbReference>
<evidence type="ECO:0000313" key="2">
    <source>
        <dbReference type="EMBL" id="CAB5357201.1"/>
    </source>
</evidence>
<evidence type="ECO:0000256" key="1">
    <source>
        <dbReference type="SAM" id="MobiDB-lite"/>
    </source>
</evidence>
<evidence type="ECO:0008006" key="4">
    <source>
        <dbReference type="Google" id="ProtNLM"/>
    </source>
</evidence>
<organism evidence="2 3">
    <name type="scientific">Rhizophagus irregularis</name>
    <dbReference type="NCBI Taxonomy" id="588596"/>
    <lineage>
        <taxon>Eukaryota</taxon>
        <taxon>Fungi</taxon>
        <taxon>Fungi incertae sedis</taxon>
        <taxon>Mucoromycota</taxon>
        <taxon>Glomeromycotina</taxon>
        <taxon>Glomeromycetes</taxon>
        <taxon>Glomerales</taxon>
        <taxon>Glomeraceae</taxon>
        <taxon>Rhizophagus</taxon>
    </lineage>
</organism>